<evidence type="ECO:0000256" key="1">
    <source>
        <dbReference type="SAM" id="SignalP"/>
    </source>
</evidence>
<evidence type="ECO:0000313" key="3">
    <source>
        <dbReference type="Proteomes" id="UP000481861"/>
    </source>
</evidence>
<keyword evidence="1" id="KW-0732">Signal</keyword>
<accession>A0A7C8IBG2</accession>
<gene>
    <name evidence="2" type="ORF">BDV95DRAFT_616537</name>
</gene>
<name>A0A7C8IBG2_9PLEO</name>
<feature type="chain" id="PRO_5028824278" evidence="1">
    <location>
        <begin position="20"/>
        <end position="131"/>
    </location>
</feature>
<evidence type="ECO:0000313" key="2">
    <source>
        <dbReference type="EMBL" id="KAF2875389.1"/>
    </source>
</evidence>
<organism evidence="2 3">
    <name type="scientific">Massariosphaeria phaeospora</name>
    <dbReference type="NCBI Taxonomy" id="100035"/>
    <lineage>
        <taxon>Eukaryota</taxon>
        <taxon>Fungi</taxon>
        <taxon>Dikarya</taxon>
        <taxon>Ascomycota</taxon>
        <taxon>Pezizomycotina</taxon>
        <taxon>Dothideomycetes</taxon>
        <taxon>Pleosporomycetidae</taxon>
        <taxon>Pleosporales</taxon>
        <taxon>Pleosporales incertae sedis</taxon>
        <taxon>Massariosphaeria</taxon>
    </lineage>
</organism>
<dbReference type="Proteomes" id="UP000481861">
    <property type="component" value="Unassembled WGS sequence"/>
</dbReference>
<dbReference type="OrthoDB" id="3745536at2759"/>
<keyword evidence="3" id="KW-1185">Reference proteome</keyword>
<protein>
    <submittedName>
        <fullName evidence="2">Uncharacterized protein</fullName>
    </submittedName>
</protein>
<dbReference type="AlphaFoldDB" id="A0A7C8IBG2"/>
<sequence>MYTKAVLVSLFLAAVGTHAAPALEARQDPAIPLSIYEGGGCQGNVITTAFIPTDGSCFGFSPILSQPTDSARIDLANALPTGCTLTVFNTANCSPQGNNFPITNEGQCGTFGTGNPLDTFIRAARVSGTCT</sequence>
<comment type="caution">
    <text evidence="2">The sequence shown here is derived from an EMBL/GenBank/DDBJ whole genome shotgun (WGS) entry which is preliminary data.</text>
</comment>
<dbReference type="EMBL" id="JAADJZ010000005">
    <property type="protein sequence ID" value="KAF2875389.1"/>
    <property type="molecule type" value="Genomic_DNA"/>
</dbReference>
<proteinExistence type="predicted"/>
<feature type="signal peptide" evidence="1">
    <location>
        <begin position="1"/>
        <end position="19"/>
    </location>
</feature>
<reference evidence="2 3" key="1">
    <citation type="submission" date="2020-01" db="EMBL/GenBank/DDBJ databases">
        <authorList>
            <consortium name="DOE Joint Genome Institute"/>
            <person name="Haridas S."/>
            <person name="Albert R."/>
            <person name="Binder M."/>
            <person name="Bloem J."/>
            <person name="Labutti K."/>
            <person name="Salamov A."/>
            <person name="Andreopoulos B."/>
            <person name="Baker S.E."/>
            <person name="Barry K."/>
            <person name="Bills G."/>
            <person name="Bluhm B.H."/>
            <person name="Cannon C."/>
            <person name="Castanera R."/>
            <person name="Culley D.E."/>
            <person name="Daum C."/>
            <person name="Ezra D."/>
            <person name="Gonzalez J.B."/>
            <person name="Henrissat B."/>
            <person name="Kuo A."/>
            <person name="Liang C."/>
            <person name="Lipzen A."/>
            <person name="Lutzoni F."/>
            <person name="Magnuson J."/>
            <person name="Mondo S."/>
            <person name="Nolan M."/>
            <person name="Ohm R."/>
            <person name="Pangilinan J."/>
            <person name="Park H.-J.H."/>
            <person name="Ramirez L."/>
            <person name="Alfaro M."/>
            <person name="Sun H."/>
            <person name="Tritt A."/>
            <person name="Yoshinaga Y."/>
            <person name="Zwiers L.-H.L."/>
            <person name="Turgeon B.G."/>
            <person name="Goodwin S.B."/>
            <person name="Spatafora J.W."/>
            <person name="Crous P.W."/>
            <person name="Grigoriev I.V."/>
        </authorList>
    </citation>
    <scope>NUCLEOTIDE SEQUENCE [LARGE SCALE GENOMIC DNA]</scope>
    <source>
        <strain evidence="2 3">CBS 611.86</strain>
    </source>
</reference>